<evidence type="ECO:0000256" key="2">
    <source>
        <dbReference type="SAM" id="Phobius"/>
    </source>
</evidence>
<keyword evidence="2" id="KW-1133">Transmembrane helix</keyword>
<keyword evidence="2" id="KW-0812">Transmembrane</keyword>
<gene>
    <name evidence="3" type="ORF">B296_00006748</name>
</gene>
<feature type="region of interest" description="Disordered" evidence="1">
    <location>
        <begin position="49"/>
        <end position="72"/>
    </location>
</feature>
<evidence type="ECO:0000313" key="3">
    <source>
        <dbReference type="EMBL" id="RRT73480.1"/>
    </source>
</evidence>
<name>A0A427AB86_ENSVE</name>
<keyword evidence="2" id="KW-0472">Membrane</keyword>
<dbReference type="EMBL" id="AMZH03003082">
    <property type="protein sequence ID" value="RRT73480.1"/>
    <property type="molecule type" value="Genomic_DNA"/>
</dbReference>
<comment type="caution">
    <text evidence="3">The sequence shown here is derived from an EMBL/GenBank/DDBJ whole genome shotgun (WGS) entry which is preliminary data.</text>
</comment>
<reference evidence="3 4" key="1">
    <citation type="journal article" date="2014" name="Agronomy (Basel)">
        <title>A Draft Genome Sequence for Ensete ventricosum, the Drought-Tolerant Tree Against Hunger.</title>
        <authorList>
            <person name="Harrison J."/>
            <person name="Moore K.A."/>
            <person name="Paszkiewicz K."/>
            <person name="Jones T."/>
            <person name="Grant M."/>
            <person name="Ambacheew D."/>
            <person name="Muzemil S."/>
            <person name="Studholme D.J."/>
        </authorList>
    </citation>
    <scope>NUCLEOTIDE SEQUENCE [LARGE SCALE GENOMIC DNA]</scope>
</reference>
<evidence type="ECO:0000313" key="4">
    <source>
        <dbReference type="Proteomes" id="UP000287651"/>
    </source>
</evidence>
<feature type="compositionally biased region" description="Polar residues" evidence="1">
    <location>
        <begin position="56"/>
        <end position="65"/>
    </location>
</feature>
<feature type="transmembrane region" description="Helical" evidence="2">
    <location>
        <begin position="96"/>
        <end position="117"/>
    </location>
</feature>
<dbReference type="AlphaFoldDB" id="A0A427AB86"/>
<proteinExistence type="predicted"/>
<accession>A0A427AB86</accession>
<protein>
    <submittedName>
        <fullName evidence="3">Uncharacterized protein</fullName>
    </submittedName>
</protein>
<organism evidence="3 4">
    <name type="scientific">Ensete ventricosum</name>
    <name type="common">Abyssinian banana</name>
    <name type="synonym">Musa ensete</name>
    <dbReference type="NCBI Taxonomy" id="4639"/>
    <lineage>
        <taxon>Eukaryota</taxon>
        <taxon>Viridiplantae</taxon>
        <taxon>Streptophyta</taxon>
        <taxon>Embryophyta</taxon>
        <taxon>Tracheophyta</taxon>
        <taxon>Spermatophyta</taxon>
        <taxon>Magnoliopsida</taxon>
        <taxon>Liliopsida</taxon>
        <taxon>Zingiberales</taxon>
        <taxon>Musaceae</taxon>
        <taxon>Ensete</taxon>
    </lineage>
</organism>
<dbReference type="Proteomes" id="UP000287651">
    <property type="component" value="Unassembled WGS sequence"/>
</dbReference>
<evidence type="ECO:0000256" key="1">
    <source>
        <dbReference type="SAM" id="MobiDB-lite"/>
    </source>
</evidence>
<sequence length="152" mass="16961">MAAPIQSGTALLCISNFYSTSPYIYVDIDEDAKRYSSFSPLPSLIPHPSSPFRRSVSASTPTQMQGDGEHKPQMSRLCDAEQKPQMPTVCIFIASLYMYVSTTIVLIHFLISLCLTYRRHSPSSLFRHCSASTLMEDEAYASTSLCIYVDKT</sequence>